<feature type="region of interest" description="Disordered" evidence="12">
    <location>
        <begin position="310"/>
        <end position="336"/>
    </location>
</feature>
<keyword evidence="5" id="KW-0378">Hydrolase</keyword>
<proteinExistence type="predicted"/>
<dbReference type="Pfam" id="PF07727">
    <property type="entry name" value="RVT_2"/>
    <property type="match status" value="1"/>
</dbReference>
<evidence type="ECO:0000256" key="3">
    <source>
        <dbReference type="ARBA" id="ARBA00022722"/>
    </source>
</evidence>
<evidence type="ECO:0000256" key="11">
    <source>
        <dbReference type="SAM" id="Coils"/>
    </source>
</evidence>
<feature type="compositionally biased region" description="Low complexity" evidence="12">
    <location>
        <begin position="924"/>
        <end position="942"/>
    </location>
</feature>
<dbReference type="Gene3D" id="3.30.420.10">
    <property type="entry name" value="Ribonuclease H-like superfamily/Ribonuclease H"/>
    <property type="match status" value="1"/>
</dbReference>
<evidence type="ECO:0000256" key="12">
    <source>
        <dbReference type="SAM" id="MobiDB-lite"/>
    </source>
</evidence>
<feature type="region of interest" description="Disordered" evidence="12">
    <location>
        <begin position="907"/>
        <end position="950"/>
    </location>
</feature>
<evidence type="ECO:0000256" key="4">
    <source>
        <dbReference type="ARBA" id="ARBA00022759"/>
    </source>
</evidence>
<name>A0ABN9PFP9_9DINO</name>
<dbReference type="Proteomes" id="UP001189429">
    <property type="component" value="Unassembled WGS sequence"/>
</dbReference>
<evidence type="ECO:0000259" key="13">
    <source>
        <dbReference type="PROSITE" id="PS50994"/>
    </source>
</evidence>
<keyword evidence="3" id="KW-0540">Nuclease</keyword>
<feature type="domain" description="Integrase catalytic" evidence="13">
    <location>
        <begin position="648"/>
        <end position="822"/>
    </location>
</feature>
<keyword evidence="6" id="KW-0695">RNA-directed DNA polymerase</keyword>
<gene>
    <name evidence="14" type="ORF">PCOR1329_LOCUS1395</name>
</gene>
<comment type="caution">
    <text evidence="14">The sequence shown here is derived from an EMBL/GenBank/DDBJ whole genome shotgun (WGS) entry which is preliminary data.</text>
</comment>
<keyword evidence="15" id="KW-1185">Reference proteome</keyword>
<keyword evidence="1" id="KW-0808">Transferase</keyword>
<evidence type="ECO:0000256" key="2">
    <source>
        <dbReference type="ARBA" id="ARBA00022695"/>
    </source>
</evidence>
<sequence length="1739" mass="192792">MEQENRRLGAELAASRGEVQAARQEALQARQAAQAPQAMAAEIAQALRAVREEERRDRGGGLIDSRGLNKPSVFNGDEEKYIQWTRKTENFIASTYRDAREMLQFATDQGQEEVTIDDMIGDPQDARFPRDRLEEIDDQTYVVLSALTEGEAFDIVTSAGSGNGFEAWRRLAARFDPITAGRTRGLLRDIMDPGKAKLGDLQAAIERLEEMHRRYENRKDAQGVRKQLADDIKYASLEAMLPEDIEKHCQLNKSRLTTYAELRAEVTSYAELRRGAKQKPSKPSKPSDPDAMDVDSLTFSGALAALWQQGGAGRGKGEKGKKGDGPKNPPQVGTRGARIVGNCWRCGKPVEPEAERDMGSLDICALYDLPWHNDSILKQFGAVEVNATSEDSDVDEVSYANDEIGVHAGMGVNEDPNAKVVDVCALDQNENWVKFNFDTGSAKTVVPLNFNAGTEVDNSGKSMRFKTASGEIIYGGAGVRITGTDQFEQSVTLNGIKAPVHKALVSAGEITGKDSDVFLMGDFGYIVHRDSPIRLELRRAFRAIAAKHGNTGVIQMNKEDNVYNLYVRVRENDVEGAKDLCPASAADGGEVQPEGDDGMEQERPRIPSRVITPTAKEIEEHEAAGHAVFRSWCEDCTGGKGQANPHHESSEPAGLPEFHVDYGYMGTVDSECAPMIIGRENKLGNYAASTVPQKGVNNYAAAYLVGWLKGLGFKRMVFRSDNESSLLKLLDLVSQNLPGIEIVMKTSPEGDPQANGTAESAVREIKNQVRTLRLELKRKYGRQIPETSALLSWLARYAANVINRYRFGRDGRSAEHRRSGRRWQRPTVGFGEKTFFRPIQTKALTKEGRAQPRMLEGIFVGHHERNGAMMFITPEGMTKGVGMHRKPEGERYDFDFMLSCRGFPWDSKPRERAAQQPMAGPSDVPEAMVMPEPAAPQPAGEAAAGGGEVADAARPPVAGLRKAFYVMKSDVERFGMSPGCSACSNAFLGVPVQSGHTAECRERMLGKLRESGAMQDAVRLEAFAARKEGLKRTAAGDFVPAARRAAAAPRGAARPQQAAGEPSEAAAPEVAMPAAAEVDQPGADAGAPSAGADMASLSFEKRGMIRGVVDQLRASMRYHELDVEEGELKQMAISLCSLSAVDVAEFYTPRRFTPRTANHGMRPGFCVDLTTTKKDGQYWDLRRPEDQAEFEELQAEQTPKLLIGSPPCTDFCQLLKMTFSPAEIAQRRAEGGEVHMRVAVAGYWRQLNSGRHFLHEHPAKSDSWKMTEVEELARDPRVFKVQGPMCNWNLKGADDEGRTGYVRKETIWLTSSEELAKTLQGVCQNMKGRTMHRHVHLIGGKARTSAAAAYTPELVNGVLKAFRRQLHRDGDEMVLHAFDAGAIPDSTDWWDEPENQEWAWRAWDDINNEELDPVKVMEARQEEIDYIRGMQVFKAVPKSECPGKPITMKWIDTRKQSGRYRSRLVCREIKKAKRSEDKLDPADVFSAMPPVESLKMLISEWMTTDDGHNHEDFIMASFDISRAHFAATQDKRDVYATLPDGFEQEGHVAKLLKAMYGTEDAANLWGETWARQLEENGIKIGIASRALFCGERHKGLCHGDDFLVLCRREHLSEFQKILEDRFEAKNTGVIGFSEKDEKTLEILNREIRIVGNDVVELEADPRHAEKVIEELGLQNANAVATPRVKYSDAEHAARESSPFLVGADITKYRSCTMRLKYIEQDRLDLSEVAEQVACDETNQ</sequence>
<protein>
    <recommendedName>
        <fullName evidence="7">Gag-Pol-p199</fullName>
    </recommendedName>
    <alternativeName>
        <fullName evidence="8">TY1A-TY1B</fullName>
    </alternativeName>
    <alternativeName>
        <fullName evidence="9">p190</fullName>
    </alternativeName>
</protein>
<keyword evidence="11" id="KW-0175">Coiled coil</keyword>
<evidence type="ECO:0000256" key="1">
    <source>
        <dbReference type="ARBA" id="ARBA00022679"/>
    </source>
</evidence>
<dbReference type="InterPro" id="IPR001584">
    <property type="entry name" value="Integrase_cat-core"/>
</dbReference>
<feature type="region of interest" description="Disordered" evidence="12">
    <location>
        <begin position="271"/>
        <end position="295"/>
    </location>
</feature>
<keyword evidence="4" id="KW-0255">Endonuclease</keyword>
<dbReference type="InterPro" id="IPR001969">
    <property type="entry name" value="Aspartic_peptidase_AS"/>
</dbReference>
<evidence type="ECO:0000256" key="8">
    <source>
        <dbReference type="ARBA" id="ARBA00032154"/>
    </source>
</evidence>
<feature type="compositionally biased region" description="Basic and acidic residues" evidence="12">
    <location>
        <begin position="315"/>
        <end position="325"/>
    </location>
</feature>
<dbReference type="InterPro" id="IPR036397">
    <property type="entry name" value="RNaseH_sf"/>
</dbReference>
<evidence type="ECO:0000256" key="5">
    <source>
        <dbReference type="ARBA" id="ARBA00022801"/>
    </source>
</evidence>
<organism evidence="14 15">
    <name type="scientific">Prorocentrum cordatum</name>
    <dbReference type="NCBI Taxonomy" id="2364126"/>
    <lineage>
        <taxon>Eukaryota</taxon>
        <taxon>Sar</taxon>
        <taxon>Alveolata</taxon>
        <taxon>Dinophyceae</taxon>
        <taxon>Prorocentrales</taxon>
        <taxon>Prorocentraceae</taxon>
        <taxon>Prorocentrum</taxon>
    </lineage>
</organism>
<feature type="region of interest" description="Disordered" evidence="12">
    <location>
        <begin position="581"/>
        <end position="602"/>
    </location>
</feature>
<evidence type="ECO:0000313" key="14">
    <source>
        <dbReference type="EMBL" id="CAK0790016.1"/>
    </source>
</evidence>
<evidence type="ECO:0000256" key="7">
    <source>
        <dbReference type="ARBA" id="ARBA00030524"/>
    </source>
</evidence>
<evidence type="ECO:0000256" key="10">
    <source>
        <dbReference type="ARBA" id="ARBA00057243"/>
    </source>
</evidence>
<dbReference type="PROSITE" id="PS50994">
    <property type="entry name" value="INTEGRASE"/>
    <property type="match status" value="1"/>
</dbReference>
<feature type="coiled-coil region" evidence="11">
    <location>
        <begin position="5"/>
        <end position="32"/>
    </location>
</feature>
<comment type="function">
    <text evidence="10">Capsid protein (CA) is the structural component of the virus-like particle (VLP), forming the shell that encapsulates the retrotransposons dimeric RNA genome. The particles are assembled from trimer-clustered units and there are holes in the capsid shells that allow for the diffusion of macromolecules. CA also has nucleocapsid-like chaperone activity, promoting primer tRNA(i)-Met annealing to the multipartite primer-binding site (PBS), dimerization of Ty1 RNA and initiation of reverse transcription.</text>
</comment>
<dbReference type="InterPro" id="IPR013103">
    <property type="entry name" value="RVT_2"/>
</dbReference>
<reference evidence="14" key="1">
    <citation type="submission" date="2023-10" db="EMBL/GenBank/DDBJ databases">
        <authorList>
            <person name="Chen Y."/>
            <person name="Shah S."/>
            <person name="Dougan E. K."/>
            <person name="Thang M."/>
            <person name="Chan C."/>
        </authorList>
    </citation>
    <scope>NUCLEOTIDE SEQUENCE [LARGE SCALE GENOMIC DNA]</scope>
</reference>
<dbReference type="EMBL" id="CAUYUJ010000337">
    <property type="protein sequence ID" value="CAK0790016.1"/>
    <property type="molecule type" value="Genomic_DNA"/>
</dbReference>
<evidence type="ECO:0000256" key="9">
    <source>
        <dbReference type="ARBA" id="ARBA00033113"/>
    </source>
</evidence>
<keyword evidence="2" id="KW-0548">Nucleotidyltransferase</keyword>
<evidence type="ECO:0000256" key="6">
    <source>
        <dbReference type="ARBA" id="ARBA00022918"/>
    </source>
</evidence>
<feature type="coiled-coil region" evidence="11">
    <location>
        <begin position="198"/>
        <end position="225"/>
    </location>
</feature>
<feature type="region of interest" description="Disordered" evidence="12">
    <location>
        <begin position="1046"/>
        <end position="1073"/>
    </location>
</feature>
<accession>A0ABN9PFP9</accession>
<evidence type="ECO:0000313" key="15">
    <source>
        <dbReference type="Proteomes" id="UP001189429"/>
    </source>
</evidence>
<dbReference type="PROSITE" id="PS00141">
    <property type="entry name" value="ASP_PROTEASE"/>
    <property type="match status" value="1"/>
</dbReference>